<accession>A0AB34JIU7</accession>
<feature type="compositionally biased region" description="Acidic residues" evidence="1">
    <location>
        <begin position="71"/>
        <end position="82"/>
    </location>
</feature>
<evidence type="ECO:0000313" key="4">
    <source>
        <dbReference type="Proteomes" id="UP001515480"/>
    </source>
</evidence>
<reference evidence="3 4" key="1">
    <citation type="journal article" date="2024" name="Science">
        <title>Giant polyketide synthase enzymes in the biosynthesis of giant marine polyether toxins.</title>
        <authorList>
            <person name="Fallon T.R."/>
            <person name="Shende V.V."/>
            <person name="Wierzbicki I.H."/>
            <person name="Pendleton A.L."/>
            <person name="Watervoot N.F."/>
            <person name="Auber R.P."/>
            <person name="Gonzalez D.J."/>
            <person name="Wisecaver J.H."/>
            <person name="Moore B.S."/>
        </authorList>
    </citation>
    <scope>NUCLEOTIDE SEQUENCE [LARGE SCALE GENOMIC DNA]</scope>
    <source>
        <strain evidence="3 4">12B1</strain>
    </source>
</reference>
<proteinExistence type="predicted"/>
<dbReference type="InterPro" id="IPR007275">
    <property type="entry name" value="YTH_domain"/>
</dbReference>
<feature type="region of interest" description="Disordered" evidence="1">
    <location>
        <begin position="403"/>
        <end position="440"/>
    </location>
</feature>
<keyword evidence="4" id="KW-1185">Reference proteome</keyword>
<dbReference type="EMBL" id="JBGBPQ010000008">
    <property type="protein sequence ID" value="KAL1521217.1"/>
    <property type="molecule type" value="Genomic_DNA"/>
</dbReference>
<dbReference type="GO" id="GO:1990247">
    <property type="term" value="F:N6-methyladenosine-containing RNA reader activity"/>
    <property type="evidence" value="ECO:0007669"/>
    <property type="project" value="TreeGrafter"/>
</dbReference>
<dbReference type="GO" id="GO:0003729">
    <property type="term" value="F:mRNA binding"/>
    <property type="evidence" value="ECO:0007669"/>
    <property type="project" value="TreeGrafter"/>
</dbReference>
<comment type="caution">
    <text evidence="3">The sequence shown here is derived from an EMBL/GenBank/DDBJ whole genome shotgun (WGS) entry which is preliminary data.</text>
</comment>
<gene>
    <name evidence="3" type="ORF">AB1Y20_022766</name>
</gene>
<feature type="compositionally biased region" description="Polar residues" evidence="1">
    <location>
        <begin position="104"/>
        <end position="120"/>
    </location>
</feature>
<dbReference type="AlphaFoldDB" id="A0AB34JIU7"/>
<evidence type="ECO:0000256" key="1">
    <source>
        <dbReference type="SAM" id="MobiDB-lite"/>
    </source>
</evidence>
<name>A0AB34JIU7_PRYPA</name>
<dbReference type="Gene3D" id="3.10.590.10">
    <property type="entry name" value="ph1033 like domains"/>
    <property type="match status" value="1"/>
</dbReference>
<dbReference type="GO" id="GO:0000398">
    <property type="term" value="P:mRNA splicing, via spliceosome"/>
    <property type="evidence" value="ECO:0007669"/>
    <property type="project" value="TreeGrafter"/>
</dbReference>
<feature type="region of interest" description="Disordered" evidence="1">
    <location>
        <begin position="376"/>
        <end position="395"/>
    </location>
</feature>
<feature type="compositionally biased region" description="Gly residues" evidence="1">
    <location>
        <begin position="379"/>
        <end position="394"/>
    </location>
</feature>
<sequence length="510" mass="53841">MARTRLERGLAGLAAGEKTRLRCSVANHRGEGAEGAEARGGVVSPSRSLTPPPAAAAAAGRSWRGQSTAAADEEECAEENLLEDIMKEGEDSDWGEEEEGKAVSRQSSHSAGEASDSPQGASGEAGTPLANGEARANGSSTGEEPHASLLREAADRHESSGGDATGRGEMSSAPREGGPREEKGWPSKRLPPRTRFFIMKSFSERDVKLSMQKGIWATQQRNEAKLNAAYEEADAVVLFFSVNESRAWQGYAKMASRTGESAQVWTAVDGTQSWGGVFKVKWQTIYDLSFQSAIHLRNPLNENKPIKISRDGQEVEPSVGFAMARLFDEGYVANPSQSMKRRKLEDMATGPPGKGNGHAKGGGYGGNSSYGGFSDYKGKGGPSGPGPSAGGWRGKGVYAQPAYQGGGKGWHGDGGKGKGGGRPYECGGVKRPREPEGGLDITNMSYEEYLALRHKRHEGGAQGGAWGGGCWGGAPSGGPPVWFGQGSGYGYGGYGEPVMHSNYGYSHGWR</sequence>
<feature type="compositionally biased region" description="Acidic residues" evidence="1">
    <location>
        <begin position="90"/>
        <end position="99"/>
    </location>
</feature>
<dbReference type="InterPro" id="IPR045168">
    <property type="entry name" value="YTH_prot"/>
</dbReference>
<feature type="region of interest" description="Disordered" evidence="1">
    <location>
        <begin position="25"/>
        <end position="190"/>
    </location>
</feature>
<feature type="domain" description="YTH" evidence="2">
    <location>
        <begin position="194"/>
        <end position="327"/>
    </location>
</feature>
<feature type="compositionally biased region" description="Gly residues" evidence="1">
    <location>
        <begin position="352"/>
        <end position="363"/>
    </location>
</feature>
<evidence type="ECO:0000313" key="3">
    <source>
        <dbReference type="EMBL" id="KAL1521217.1"/>
    </source>
</evidence>
<dbReference type="Proteomes" id="UP001515480">
    <property type="component" value="Unassembled WGS sequence"/>
</dbReference>
<dbReference type="Pfam" id="PF04146">
    <property type="entry name" value="YTH"/>
    <property type="match status" value="1"/>
</dbReference>
<dbReference type="GO" id="GO:0005654">
    <property type="term" value="C:nucleoplasm"/>
    <property type="evidence" value="ECO:0007669"/>
    <property type="project" value="TreeGrafter"/>
</dbReference>
<feature type="region of interest" description="Disordered" evidence="1">
    <location>
        <begin position="336"/>
        <end position="363"/>
    </location>
</feature>
<dbReference type="PANTHER" id="PTHR12357:SF3">
    <property type="entry name" value="YTH DOMAIN-CONTAINING PROTEIN 1"/>
    <property type="match status" value="1"/>
</dbReference>
<dbReference type="GO" id="GO:0048024">
    <property type="term" value="P:regulation of mRNA splicing, via spliceosome"/>
    <property type="evidence" value="ECO:0007669"/>
    <property type="project" value="TreeGrafter"/>
</dbReference>
<dbReference type="PROSITE" id="PS50882">
    <property type="entry name" value="YTH"/>
    <property type="match status" value="1"/>
</dbReference>
<protein>
    <recommendedName>
        <fullName evidence="2">YTH domain-containing protein</fullName>
    </recommendedName>
</protein>
<organism evidence="3 4">
    <name type="scientific">Prymnesium parvum</name>
    <name type="common">Toxic golden alga</name>
    <dbReference type="NCBI Taxonomy" id="97485"/>
    <lineage>
        <taxon>Eukaryota</taxon>
        <taxon>Haptista</taxon>
        <taxon>Haptophyta</taxon>
        <taxon>Prymnesiophyceae</taxon>
        <taxon>Prymnesiales</taxon>
        <taxon>Prymnesiaceae</taxon>
        <taxon>Prymnesium</taxon>
    </lineage>
</organism>
<evidence type="ECO:0000259" key="2">
    <source>
        <dbReference type="PROSITE" id="PS50882"/>
    </source>
</evidence>
<dbReference type="PANTHER" id="PTHR12357">
    <property type="entry name" value="YTH YT521-B HOMOLOGY DOMAIN-CONTAINING"/>
    <property type="match status" value="1"/>
</dbReference>
<dbReference type="CDD" id="cd21134">
    <property type="entry name" value="YTH"/>
    <property type="match status" value="1"/>
</dbReference>